<comment type="similarity">
    <text evidence="2">Belongs to the methyl-accepting chemotaxis (MCP) protein family.</text>
</comment>
<dbReference type="InterPro" id="IPR051310">
    <property type="entry name" value="MCP_chemotaxis"/>
</dbReference>
<name>A0A433RR11_9BACL</name>
<accession>A0A433RR11</accession>
<dbReference type="Pfam" id="PF00015">
    <property type="entry name" value="MCPsignal"/>
    <property type="match status" value="1"/>
</dbReference>
<keyword evidence="4" id="KW-0812">Transmembrane</keyword>
<evidence type="ECO:0000259" key="5">
    <source>
        <dbReference type="PROSITE" id="PS50111"/>
    </source>
</evidence>
<dbReference type="PANTHER" id="PTHR43531:SF11">
    <property type="entry name" value="METHYL-ACCEPTING CHEMOTAXIS PROTEIN 3"/>
    <property type="match status" value="1"/>
</dbReference>
<keyword evidence="7" id="KW-1185">Reference proteome</keyword>
<protein>
    <submittedName>
        <fullName evidence="6">Chemotaxis protein</fullName>
    </submittedName>
</protein>
<dbReference type="GO" id="GO:0007165">
    <property type="term" value="P:signal transduction"/>
    <property type="evidence" value="ECO:0007669"/>
    <property type="project" value="UniProtKB-KW"/>
</dbReference>
<proteinExistence type="inferred from homology"/>
<gene>
    <name evidence="6" type="ORF">QI30_15265</name>
</gene>
<dbReference type="SUPFAM" id="SSF58104">
    <property type="entry name" value="Methyl-accepting chemotaxis protein (MCP) signaling domain"/>
    <property type="match status" value="1"/>
</dbReference>
<evidence type="ECO:0000256" key="3">
    <source>
        <dbReference type="PROSITE-ProRule" id="PRU00284"/>
    </source>
</evidence>
<feature type="transmembrane region" description="Helical" evidence="4">
    <location>
        <begin position="49"/>
        <end position="69"/>
    </location>
</feature>
<sequence length="507" mass="56873">MNKHKLMIILTSLTVMLMITVMILHQQFHFLADYQLMHHEGKHHWSIELLRWSFFSIAMLLLAMSTILYKRNPNHDMLPTVLTLSNTFASMAIIAMGNGMVEYHFSIFMVLAMIAFLGSVRMIVLSTILFAVHHFAGYFLFPELICGTHDYHFRLLMIHAVFLIFTSAANIVLIVQRNQAIKEEEHTRQQLLTEERQSILTVFERTVTHLQQTAEELVSSSVKSHESIEHTRESITNLSTTMDLQVHDLESSEQKMMALSADLANVTQLAVEGQQKAQYVSENAMNGQQLIGNTQQQFKKSTASVHELALTIETYQQQVQQIDQLAQKINGIARQTKLLALNASIEASRAGAHGAGFAVVASEVSALAEASDKIALSIQQQSTTSITHAKQMLGDMQTVVSQLNDSDAYMNDSEMTFKQITQDTLSTTELLTQSASYSLKVDETSKATLENLYRITSLLKENQQTTAVIMNQAEQQVSSVKNTAELVHVLHQISSDMVQTAEKLRKA</sequence>
<dbReference type="PRINTS" id="PR00260">
    <property type="entry name" value="CHEMTRNSDUCR"/>
</dbReference>
<dbReference type="GO" id="GO:0005886">
    <property type="term" value="C:plasma membrane"/>
    <property type="evidence" value="ECO:0007669"/>
    <property type="project" value="TreeGrafter"/>
</dbReference>
<dbReference type="OrthoDB" id="242546at2"/>
<keyword evidence="1" id="KW-0145">Chemotaxis</keyword>
<dbReference type="GO" id="GO:0004888">
    <property type="term" value="F:transmembrane signaling receptor activity"/>
    <property type="evidence" value="ECO:0007669"/>
    <property type="project" value="InterPro"/>
</dbReference>
<evidence type="ECO:0000313" key="6">
    <source>
        <dbReference type="EMBL" id="RUS53212.1"/>
    </source>
</evidence>
<dbReference type="InterPro" id="IPR004089">
    <property type="entry name" value="MCPsignal_dom"/>
</dbReference>
<evidence type="ECO:0000256" key="1">
    <source>
        <dbReference type="ARBA" id="ARBA00022500"/>
    </source>
</evidence>
<dbReference type="SMART" id="SM00283">
    <property type="entry name" value="MA"/>
    <property type="match status" value="1"/>
</dbReference>
<keyword evidence="4" id="KW-1133">Transmembrane helix</keyword>
<keyword evidence="3" id="KW-0807">Transducer</keyword>
<dbReference type="InterPro" id="IPR004090">
    <property type="entry name" value="Chemotax_Me-accpt_rcpt"/>
</dbReference>
<feature type="transmembrane region" description="Helical" evidence="4">
    <location>
        <begin position="107"/>
        <end position="132"/>
    </location>
</feature>
<dbReference type="PROSITE" id="PS50111">
    <property type="entry name" value="CHEMOTAXIS_TRANSDUC_2"/>
    <property type="match status" value="1"/>
</dbReference>
<organism evidence="6 7">
    <name type="scientific">Candidatus Kurthia intestinigallinarum</name>
    <dbReference type="NCBI Taxonomy" id="1562256"/>
    <lineage>
        <taxon>Bacteria</taxon>
        <taxon>Bacillati</taxon>
        <taxon>Bacillota</taxon>
        <taxon>Bacilli</taxon>
        <taxon>Bacillales</taxon>
        <taxon>Caryophanaceae</taxon>
        <taxon>Kurthia</taxon>
    </lineage>
</organism>
<evidence type="ECO:0000256" key="2">
    <source>
        <dbReference type="ARBA" id="ARBA00029447"/>
    </source>
</evidence>
<dbReference type="EMBL" id="JTFC01000039">
    <property type="protein sequence ID" value="RUS53212.1"/>
    <property type="molecule type" value="Genomic_DNA"/>
</dbReference>
<reference evidence="6 7" key="1">
    <citation type="submission" date="2014-11" db="EMBL/GenBank/DDBJ databases">
        <title>Genome sequence and analysis of novel Kurthia sp.</title>
        <authorList>
            <person name="Lawson J.N."/>
            <person name="Gonzalez J.E."/>
            <person name="Rinauldi L."/>
            <person name="Xuan Z."/>
            <person name="Firman A."/>
            <person name="Shaddox L."/>
            <person name="Trudeau A."/>
            <person name="Shah S."/>
            <person name="Reiman D."/>
        </authorList>
    </citation>
    <scope>NUCLEOTIDE SEQUENCE [LARGE SCALE GENOMIC DNA]</scope>
    <source>
        <strain evidence="6 7">3B1D</strain>
    </source>
</reference>
<dbReference type="Proteomes" id="UP000288623">
    <property type="component" value="Unassembled WGS sequence"/>
</dbReference>
<dbReference type="GO" id="GO:0006935">
    <property type="term" value="P:chemotaxis"/>
    <property type="evidence" value="ECO:0007669"/>
    <property type="project" value="UniProtKB-KW"/>
</dbReference>
<dbReference type="PANTHER" id="PTHR43531">
    <property type="entry name" value="PROTEIN ICFG"/>
    <property type="match status" value="1"/>
</dbReference>
<evidence type="ECO:0000313" key="7">
    <source>
        <dbReference type="Proteomes" id="UP000288623"/>
    </source>
</evidence>
<evidence type="ECO:0000256" key="4">
    <source>
        <dbReference type="SAM" id="Phobius"/>
    </source>
</evidence>
<feature type="transmembrane region" description="Helical" evidence="4">
    <location>
        <begin position="153"/>
        <end position="175"/>
    </location>
</feature>
<keyword evidence="4" id="KW-0472">Membrane</keyword>
<dbReference type="Gene3D" id="1.10.287.950">
    <property type="entry name" value="Methyl-accepting chemotaxis protein"/>
    <property type="match status" value="1"/>
</dbReference>
<dbReference type="AlphaFoldDB" id="A0A433RR11"/>
<feature type="domain" description="Methyl-accepting transducer" evidence="5">
    <location>
        <begin position="220"/>
        <end position="459"/>
    </location>
</feature>
<dbReference type="RefSeq" id="WP_126991468.1">
    <property type="nucleotide sequence ID" value="NZ_JTFC01000039.1"/>
</dbReference>
<comment type="caution">
    <text evidence="6">The sequence shown here is derived from an EMBL/GenBank/DDBJ whole genome shotgun (WGS) entry which is preliminary data.</text>
</comment>
<feature type="transmembrane region" description="Helical" evidence="4">
    <location>
        <begin position="81"/>
        <end position="101"/>
    </location>
</feature>
<feature type="transmembrane region" description="Helical" evidence="4">
    <location>
        <begin position="7"/>
        <end position="29"/>
    </location>
</feature>